<sequence>AAFVRGRVALAPALTALAIENLLYTLSAAAMIAAGMVALLLRFQLPPDVRGVGELAVGGTFVLFLAALWMLWRQPAL</sequence>
<protein>
    <recommendedName>
        <fullName evidence="4">MFS transporter</fullName>
    </recommendedName>
</protein>
<evidence type="ECO:0008006" key="4">
    <source>
        <dbReference type="Google" id="ProtNLM"/>
    </source>
</evidence>
<proteinExistence type="predicted"/>
<feature type="non-terminal residue" evidence="2">
    <location>
        <position position="1"/>
    </location>
</feature>
<reference evidence="2" key="1">
    <citation type="submission" date="2022-07" db="EMBL/GenBank/DDBJ databases">
        <title>Diversity of ethanolamine utilization by human commensal Escherichia coli.</title>
        <authorList>
            <person name="Jubelin G."/>
        </authorList>
    </citation>
    <scope>NUCLEOTIDE SEQUENCE</scope>
    <source>
        <strain evidence="2">S1</strain>
    </source>
</reference>
<feature type="transmembrane region" description="Helical" evidence="1">
    <location>
        <begin position="55"/>
        <end position="72"/>
    </location>
</feature>
<accession>A0AAW5N5P6</accession>
<name>A0AAW5N5P6_9ESCH</name>
<comment type="caution">
    <text evidence="2">The sequence shown here is derived from an EMBL/GenBank/DDBJ whole genome shotgun (WGS) entry which is preliminary data.</text>
</comment>
<organism evidence="2 3">
    <name type="scientific">Escherichia marmotae</name>
    <dbReference type="NCBI Taxonomy" id="1499973"/>
    <lineage>
        <taxon>Bacteria</taxon>
        <taxon>Pseudomonadati</taxon>
        <taxon>Pseudomonadota</taxon>
        <taxon>Gammaproteobacteria</taxon>
        <taxon>Enterobacterales</taxon>
        <taxon>Enterobacteriaceae</taxon>
        <taxon>Escherichia</taxon>
    </lineage>
</organism>
<feature type="transmembrane region" description="Helical" evidence="1">
    <location>
        <begin position="22"/>
        <end position="43"/>
    </location>
</feature>
<dbReference type="Proteomes" id="UP001206878">
    <property type="component" value="Unassembled WGS sequence"/>
</dbReference>
<keyword evidence="1" id="KW-0812">Transmembrane</keyword>
<evidence type="ECO:0000313" key="2">
    <source>
        <dbReference type="EMBL" id="MCR6679913.1"/>
    </source>
</evidence>
<gene>
    <name evidence="2" type="ORF">NVV43_31625</name>
</gene>
<evidence type="ECO:0000256" key="1">
    <source>
        <dbReference type="SAM" id="Phobius"/>
    </source>
</evidence>
<feature type="non-terminal residue" evidence="2">
    <location>
        <position position="77"/>
    </location>
</feature>
<dbReference type="AlphaFoldDB" id="A0AAW5N5P6"/>
<keyword evidence="1" id="KW-0472">Membrane</keyword>
<dbReference type="EMBL" id="JANPXH010001979">
    <property type="protein sequence ID" value="MCR6679913.1"/>
    <property type="molecule type" value="Genomic_DNA"/>
</dbReference>
<keyword evidence="1" id="KW-1133">Transmembrane helix</keyword>
<evidence type="ECO:0000313" key="3">
    <source>
        <dbReference type="Proteomes" id="UP001206878"/>
    </source>
</evidence>